<keyword evidence="3" id="KW-0813">Transport</keyword>
<evidence type="ECO:0000313" key="11">
    <source>
        <dbReference type="Proteomes" id="UP000214610"/>
    </source>
</evidence>
<dbReference type="EMBL" id="NHMP01000004">
    <property type="protein sequence ID" value="OXE47769.1"/>
    <property type="molecule type" value="Genomic_DNA"/>
</dbReference>
<proteinExistence type="predicted"/>
<keyword evidence="8" id="KW-0732">Signal</keyword>
<dbReference type="SUPFAM" id="SSF48695">
    <property type="entry name" value="Multiheme cytochromes"/>
    <property type="match status" value="1"/>
</dbReference>
<feature type="domain" description="Tetrahaem cytochrome" evidence="9">
    <location>
        <begin position="31"/>
        <end position="106"/>
    </location>
</feature>
<comment type="caution">
    <text evidence="10">The sequence shown here is derived from an EMBL/GenBank/DDBJ whole genome shotgun (WGS) entry which is preliminary data.</text>
</comment>
<dbReference type="Proteomes" id="UP000214610">
    <property type="component" value="Unassembled WGS sequence"/>
</dbReference>
<dbReference type="InterPro" id="IPR036280">
    <property type="entry name" value="Multihaem_cyt_sf"/>
</dbReference>
<evidence type="ECO:0000256" key="6">
    <source>
        <dbReference type="ARBA" id="ARBA00022982"/>
    </source>
</evidence>
<comment type="cofactor">
    <cofactor evidence="1">
        <name>heme c</name>
        <dbReference type="ChEBI" id="CHEBI:61717"/>
    </cofactor>
</comment>
<evidence type="ECO:0000256" key="2">
    <source>
        <dbReference type="ARBA" id="ARBA00004196"/>
    </source>
</evidence>
<evidence type="ECO:0000256" key="7">
    <source>
        <dbReference type="ARBA" id="ARBA00023004"/>
    </source>
</evidence>
<dbReference type="InterPro" id="IPR012286">
    <property type="entry name" value="Tetrahaem_cytochrome"/>
</dbReference>
<keyword evidence="11" id="KW-1185">Reference proteome</keyword>
<evidence type="ECO:0000256" key="8">
    <source>
        <dbReference type="SAM" id="SignalP"/>
    </source>
</evidence>
<feature type="signal peptide" evidence="8">
    <location>
        <begin position="1"/>
        <end position="23"/>
    </location>
</feature>
<keyword evidence="7" id="KW-0408">Iron</keyword>
<keyword evidence="5" id="KW-0479">Metal-binding</keyword>
<evidence type="ECO:0000256" key="1">
    <source>
        <dbReference type="ARBA" id="ARBA00001926"/>
    </source>
</evidence>
<dbReference type="GO" id="GO:0046872">
    <property type="term" value="F:metal ion binding"/>
    <property type="evidence" value="ECO:0007669"/>
    <property type="project" value="UniProtKB-KW"/>
</dbReference>
<evidence type="ECO:0000259" key="9">
    <source>
        <dbReference type="Pfam" id="PF14537"/>
    </source>
</evidence>
<evidence type="ECO:0000256" key="3">
    <source>
        <dbReference type="ARBA" id="ARBA00022448"/>
    </source>
</evidence>
<organism evidence="10 11">
    <name type="scientific">Turicimonas muris</name>
    <dbReference type="NCBI Taxonomy" id="1796652"/>
    <lineage>
        <taxon>Bacteria</taxon>
        <taxon>Pseudomonadati</taxon>
        <taxon>Pseudomonadota</taxon>
        <taxon>Betaproteobacteria</taxon>
        <taxon>Burkholderiales</taxon>
        <taxon>Sutterellaceae</taxon>
        <taxon>Turicimonas</taxon>
    </lineage>
</organism>
<name>A0A227KKP1_9BURK</name>
<sequence length="112" mass="12514">MNVRIFQALCVSGLLIFSWNASAQVQLHGKHAQMNMQCDTCHGQTRPREVPDESVCLTCHVSRDAVKQKTAALKPNPHYGHSESQPCGDCHKQHEPSVLTCDQCHKFGYKTP</sequence>
<reference evidence="11" key="1">
    <citation type="submission" date="2017-05" db="EMBL/GenBank/DDBJ databases">
        <title>Improved OligoMM genomes.</title>
        <authorList>
            <person name="Garzetti D."/>
        </authorList>
    </citation>
    <scope>NUCLEOTIDE SEQUENCE [LARGE SCALE GENOMIC DNA]</scope>
    <source>
        <strain evidence="11">YL45</strain>
    </source>
</reference>
<feature type="chain" id="PRO_5011293361" description="Tetrahaem cytochrome domain-containing protein" evidence="8">
    <location>
        <begin position="24"/>
        <end position="112"/>
    </location>
</feature>
<comment type="subcellular location">
    <subcellularLocation>
        <location evidence="2">Cell envelope</location>
    </subcellularLocation>
</comment>
<evidence type="ECO:0000256" key="5">
    <source>
        <dbReference type="ARBA" id="ARBA00022723"/>
    </source>
</evidence>
<accession>A0A227KKP1</accession>
<evidence type="ECO:0000313" key="10">
    <source>
        <dbReference type="EMBL" id="OXE47769.1"/>
    </source>
</evidence>
<dbReference type="RefSeq" id="WP_066595322.1">
    <property type="nucleotide sequence ID" value="NZ_CAJTBZ010000007.1"/>
</dbReference>
<gene>
    <name evidence="10" type="ORF">ADH67_08310</name>
</gene>
<protein>
    <recommendedName>
        <fullName evidence="9">Tetrahaem cytochrome domain-containing protein</fullName>
    </recommendedName>
</protein>
<dbReference type="AlphaFoldDB" id="A0A227KKP1"/>
<evidence type="ECO:0000256" key="4">
    <source>
        <dbReference type="ARBA" id="ARBA00022617"/>
    </source>
</evidence>
<keyword evidence="6" id="KW-0249">Electron transport</keyword>
<dbReference type="Pfam" id="PF14537">
    <property type="entry name" value="Cytochrom_c3_2"/>
    <property type="match status" value="1"/>
</dbReference>
<dbReference type="GO" id="GO:0030313">
    <property type="term" value="C:cell envelope"/>
    <property type="evidence" value="ECO:0007669"/>
    <property type="project" value="UniProtKB-SubCell"/>
</dbReference>
<dbReference type="Gene3D" id="1.10.1130.10">
    <property type="entry name" value="Flavocytochrome C3, Chain A"/>
    <property type="match status" value="1"/>
</dbReference>
<dbReference type="GeneID" id="78362808"/>
<keyword evidence="4" id="KW-0349">Heme</keyword>